<accession>A0A9J6EJW7</accession>
<organism evidence="1 2">
    <name type="scientific">Rhipicephalus microplus</name>
    <name type="common">Cattle tick</name>
    <name type="synonym">Boophilus microplus</name>
    <dbReference type="NCBI Taxonomy" id="6941"/>
    <lineage>
        <taxon>Eukaryota</taxon>
        <taxon>Metazoa</taxon>
        <taxon>Ecdysozoa</taxon>
        <taxon>Arthropoda</taxon>
        <taxon>Chelicerata</taxon>
        <taxon>Arachnida</taxon>
        <taxon>Acari</taxon>
        <taxon>Parasitiformes</taxon>
        <taxon>Ixodida</taxon>
        <taxon>Ixodoidea</taxon>
        <taxon>Ixodidae</taxon>
        <taxon>Rhipicephalinae</taxon>
        <taxon>Rhipicephalus</taxon>
        <taxon>Boophilus</taxon>
    </lineage>
</organism>
<proteinExistence type="predicted"/>
<dbReference type="EMBL" id="JABSTU010000004">
    <property type="protein sequence ID" value="KAH8034559.1"/>
    <property type="molecule type" value="Genomic_DNA"/>
</dbReference>
<dbReference type="VEuPathDB" id="VectorBase:LOC119179175"/>
<comment type="caution">
    <text evidence="1">The sequence shown here is derived from an EMBL/GenBank/DDBJ whole genome shotgun (WGS) entry which is preliminary data.</text>
</comment>
<dbReference type="Proteomes" id="UP000821866">
    <property type="component" value="Chromosome 2"/>
</dbReference>
<keyword evidence="2" id="KW-1185">Reference proteome</keyword>
<gene>
    <name evidence="1" type="ORF">HPB51_025682</name>
</gene>
<name>A0A9J6EJW7_RHIMP</name>
<dbReference type="Gene3D" id="3.30.420.10">
    <property type="entry name" value="Ribonuclease H-like superfamily/Ribonuclease H"/>
    <property type="match status" value="1"/>
</dbReference>
<evidence type="ECO:0000313" key="1">
    <source>
        <dbReference type="EMBL" id="KAH8034559.1"/>
    </source>
</evidence>
<reference evidence="1" key="2">
    <citation type="submission" date="2021-09" db="EMBL/GenBank/DDBJ databases">
        <authorList>
            <person name="Jia N."/>
            <person name="Wang J."/>
            <person name="Shi W."/>
            <person name="Du L."/>
            <person name="Sun Y."/>
            <person name="Zhan W."/>
            <person name="Jiang J."/>
            <person name="Wang Q."/>
            <person name="Zhang B."/>
            <person name="Ji P."/>
            <person name="Sakyi L.B."/>
            <person name="Cui X."/>
            <person name="Yuan T."/>
            <person name="Jiang B."/>
            <person name="Yang W."/>
            <person name="Lam T.T.-Y."/>
            <person name="Chang Q."/>
            <person name="Ding S."/>
            <person name="Wang X."/>
            <person name="Zhu J."/>
            <person name="Ruan X."/>
            <person name="Zhao L."/>
            <person name="Wei J."/>
            <person name="Que T."/>
            <person name="Du C."/>
            <person name="Cheng J."/>
            <person name="Dai P."/>
            <person name="Han X."/>
            <person name="Huang E."/>
            <person name="Gao Y."/>
            <person name="Liu J."/>
            <person name="Shao H."/>
            <person name="Ye R."/>
            <person name="Li L."/>
            <person name="Wei W."/>
            <person name="Wang X."/>
            <person name="Wang C."/>
            <person name="Huo Q."/>
            <person name="Li W."/>
            <person name="Guo W."/>
            <person name="Chen H."/>
            <person name="Chen S."/>
            <person name="Zhou L."/>
            <person name="Zhou L."/>
            <person name="Ni X."/>
            <person name="Tian J."/>
            <person name="Zhou Y."/>
            <person name="Sheng Y."/>
            <person name="Liu T."/>
            <person name="Pan Y."/>
            <person name="Xia L."/>
            <person name="Li J."/>
            <person name="Zhao F."/>
            <person name="Cao W."/>
        </authorList>
    </citation>
    <scope>NUCLEOTIDE SEQUENCE</scope>
    <source>
        <strain evidence="1">Rmic-2018</strain>
        <tissue evidence="1">Larvae</tissue>
    </source>
</reference>
<reference evidence="1" key="1">
    <citation type="journal article" date="2020" name="Cell">
        <title>Large-Scale Comparative Analyses of Tick Genomes Elucidate Their Genetic Diversity and Vector Capacities.</title>
        <authorList>
            <consortium name="Tick Genome and Microbiome Consortium (TIGMIC)"/>
            <person name="Jia N."/>
            <person name="Wang J."/>
            <person name="Shi W."/>
            <person name="Du L."/>
            <person name="Sun Y."/>
            <person name="Zhan W."/>
            <person name="Jiang J.F."/>
            <person name="Wang Q."/>
            <person name="Zhang B."/>
            <person name="Ji P."/>
            <person name="Bell-Sakyi L."/>
            <person name="Cui X.M."/>
            <person name="Yuan T.T."/>
            <person name="Jiang B.G."/>
            <person name="Yang W.F."/>
            <person name="Lam T.T."/>
            <person name="Chang Q.C."/>
            <person name="Ding S.J."/>
            <person name="Wang X.J."/>
            <person name="Zhu J.G."/>
            <person name="Ruan X.D."/>
            <person name="Zhao L."/>
            <person name="Wei J.T."/>
            <person name="Ye R.Z."/>
            <person name="Que T.C."/>
            <person name="Du C.H."/>
            <person name="Zhou Y.H."/>
            <person name="Cheng J.X."/>
            <person name="Dai P.F."/>
            <person name="Guo W.B."/>
            <person name="Han X.H."/>
            <person name="Huang E.J."/>
            <person name="Li L.F."/>
            <person name="Wei W."/>
            <person name="Gao Y.C."/>
            <person name="Liu J.Z."/>
            <person name="Shao H.Z."/>
            <person name="Wang X."/>
            <person name="Wang C.C."/>
            <person name="Yang T.C."/>
            <person name="Huo Q.B."/>
            <person name="Li W."/>
            <person name="Chen H.Y."/>
            <person name="Chen S.E."/>
            <person name="Zhou L.G."/>
            <person name="Ni X.B."/>
            <person name="Tian J.H."/>
            <person name="Sheng Y."/>
            <person name="Liu T."/>
            <person name="Pan Y.S."/>
            <person name="Xia L.Y."/>
            <person name="Li J."/>
            <person name="Zhao F."/>
            <person name="Cao W.C."/>
        </authorList>
    </citation>
    <scope>NUCLEOTIDE SEQUENCE</scope>
    <source>
        <strain evidence="1">Rmic-2018</strain>
    </source>
</reference>
<sequence>MSAVPPIASPECRRQAPGRRYSRLNCARSSTPDGATILFQLHALPDSRVGSLFDTFDSIVVHSAHEIPPWPPPHQSVPFPIGFELPGVCSKRSAPACAIAEEVAARMDQNLAARIQFFTDASVLQDHSAAAACTAPQLASKRQCRLVYCASSTTAELVGTHLAADLISEYPQVSRADIFTDSRSALHQLAKENRAPQLAQRVA</sequence>
<dbReference type="GO" id="GO:0003676">
    <property type="term" value="F:nucleic acid binding"/>
    <property type="evidence" value="ECO:0007669"/>
    <property type="project" value="InterPro"/>
</dbReference>
<dbReference type="AlphaFoldDB" id="A0A9J6EJW7"/>
<evidence type="ECO:0008006" key="3">
    <source>
        <dbReference type="Google" id="ProtNLM"/>
    </source>
</evidence>
<dbReference type="InterPro" id="IPR036397">
    <property type="entry name" value="RNaseH_sf"/>
</dbReference>
<protein>
    <recommendedName>
        <fullName evidence="3">Tick transposon</fullName>
    </recommendedName>
</protein>
<evidence type="ECO:0000313" key="2">
    <source>
        <dbReference type="Proteomes" id="UP000821866"/>
    </source>
</evidence>